<sequence>MGLTNLASFASLTLGVAAVSWDATPFNPASVPLAVRTPYLSAWLPQGAGTALNGAWPQFWTGSTLGWAGYVRVDNTTYTFMGAPTVAGAEAATQKSVEFTSTQSIFVMTAGPVDLTANFLSPVEPTDLVKQSTPFSYLSLSAVSTDGGSHSVSIYTDISAEWASGDDTQTVNWTSTTTGDILTHQVMLEDQQIYTEYSDHIQQGAVYYSTPNTVSATYQTGQDIVVRAQFIDNGLLANTLDTNFRAVSDDWPVFAYAHDLGTVSSTASAPLLFTVGLVRDPAIQYIIADDVYQDRSIYFWSAFSSVADLITSFMGDYFAALGRAQAFDAKVQSDASAISSDYAGIVALSVRQAFGALELTLSKSSDGSWNTTDILMFLKEISSDGNVNTVDVIMPAWPILLYTNPTLGKYLLLGLFEYQATGQYPNKWAVHDLGASYPKAIGHNDGNDEPMPLEECGNMLIMTLSYTQKSGDNSIISTYTDLLNQWTGYLVDEALIPANQISTDDFAGALANQTNLAIKGVVGIQAMSVISGMLGDTANEQNYSAIVASYVPQILAFATAADGLHLDLSYGNDSSWGLSYNMYADKLLGTNVFDSSVYDMQTAWYGTVVNPYGVPLDTRHTYTKTDWQMWTAAMMTNDTMRDIFISSVYKYAADGESSQPLGDWYETTDGSVEGFRARPVVGGHFALLAL</sequence>
<keyword evidence="2" id="KW-1185">Reference proteome</keyword>
<evidence type="ECO:0000313" key="2">
    <source>
        <dbReference type="Proteomes" id="UP000790709"/>
    </source>
</evidence>
<accession>A0ACB8BW98</accession>
<dbReference type="EMBL" id="MU266341">
    <property type="protein sequence ID" value="KAH7929420.1"/>
    <property type="molecule type" value="Genomic_DNA"/>
</dbReference>
<reference evidence="1" key="1">
    <citation type="journal article" date="2021" name="New Phytol.">
        <title>Evolutionary innovations through gain and loss of genes in the ectomycorrhizal Boletales.</title>
        <authorList>
            <person name="Wu G."/>
            <person name="Miyauchi S."/>
            <person name="Morin E."/>
            <person name="Kuo A."/>
            <person name="Drula E."/>
            <person name="Varga T."/>
            <person name="Kohler A."/>
            <person name="Feng B."/>
            <person name="Cao Y."/>
            <person name="Lipzen A."/>
            <person name="Daum C."/>
            <person name="Hundley H."/>
            <person name="Pangilinan J."/>
            <person name="Johnson J."/>
            <person name="Barry K."/>
            <person name="LaButti K."/>
            <person name="Ng V."/>
            <person name="Ahrendt S."/>
            <person name="Min B."/>
            <person name="Choi I.G."/>
            <person name="Park H."/>
            <person name="Plett J.M."/>
            <person name="Magnuson J."/>
            <person name="Spatafora J.W."/>
            <person name="Nagy L.G."/>
            <person name="Henrissat B."/>
            <person name="Grigoriev I.V."/>
            <person name="Yang Z.L."/>
            <person name="Xu J."/>
            <person name="Martin F.M."/>
        </authorList>
    </citation>
    <scope>NUCLEOTIDE SEQUENCE</scope>
    <source>
        <strain evidence="1">KUC20120723A-06</strain>
    </source>
</reference>
<dbReference type="Proteomes" id="UP000790709">
    <property type="component" value="Unassembled WGS sequence"/>
</dbReference>
<name>A0ACB8BW98_9AGAM</name>
<proteinExistence type="predicted"/>
<protein>
    <submittedName>
        <fullName evidence="1">DUF1793-domain-containing protein</fullName>
    </submittedName>
</protein>
<gene>
    <name evidence="1" type="ORF">BV22DRAFT_1125691</name>
</gene>
<evidence type="ECO:0000313" key="1">
    <source>
        <dbReference type="EMBL" id="KAH7929420.1"/>
    </source>
</evidence>
<comment type="caution">
    <text evidence="1">The sequence shown here is derived from an EMBL/GenBank/DDBJ whole genome shotgun (WGS) entry which is preliminary data.</text>
</comment>
<organism evidence="1 2">
    <name type="scientific">Leucogyrophana mollusca</name>
    <dbReference type="NCBI Taxonomy" id="85980"/>
    <lineage>
        <taxon>Eukaryota</taxon>
        <taxon>Fungi</taxon>
        <taxon>Dikarya</taxon>
        <taxon>Basidiomycota</taxon>
        <taxon>Agaricomycotina</taxon>
        <taxon>Agaricomycetes</taxon>
        <taxon>Agaricomycetidae</taxon>
        <taxon>Boletales</taxon>
        <taxon>Boletales incertae sedis</taxon>
        <taxon>Leucogyrophana</taxon>
    </lineage>
</organism>